<organism evidence="1 2">
    <name type="scientific">Parashewanella curva</name>
    <dbReference type="NCBI Taxonomy" id="2338552"/>
    <lineage>
        <taxon>Bacteria</taxon>
        <taxon>Pseudomonadati</taxon>
        <taxon>Pseudomonadota</taxon>
        <taxon>Gammaproteobacteria</taxon>
        <taxon>Alteromonadales</taxon>
        <taxon>Shewanellaceae</taxon>
        <taxon>Parashewanella</taxon>
    </lineage>
</organism>
<keyword evidence="2" id="KW-1185">Reference proteome</keyword>
<gene>
    <name evidence="1" type="ORF">D5018_06390</name>
</gene>
<reference evidence="1 2" key="1">
    <citation type="submission" date="2018-09" db="EMBL/GenBank/DDBJ databases">
        <title>Phylogeny of the Shewanellaceae, and recommendation for two new genera, Pseudoshewanella and Parashewanella.</title>
        <authorList>
            <person name="Wang G."/>
        </authorList>
    </citation>
    <scope>NUCLEOTIDE SEQUENCE [LARGE SCALE GENOMIC DNA]</scope>
    <source>
        <strain evidence="1 2">C51</strain>
    </source>
</reference>
<dbReference type="AlphaFoldDB" id="A0A3L8Q1H0"/>
<proteinExistence type="predicted"/>
<dbReference type="RefSeq" id="WP_121838180.1">
    <property type="nucleotide sequence ID" value="NZ_ML014763.1"/>
</dbReference>
<sequence>MRILYGVQGTGNGHLSRARVMAAALQEQGLHVDYLFSGRSREQFFDMEEFGDFQCLKGMTFSSAAGKLQIGKTIKQNLSRSILQDIESIDLTNYDVVLNDYEPVTAWAAKNQGVPAIGISHQAALLHAVPKAGTQWFSDLMLKYFAPVDVALGCHWHHFGFPILPPFVDVTEVEDEFSHQILVYLPFESASDVIELLKPYDNYQFLVYHKDNIEQELPSHITWHGFDRFGFKRHLASCGGVICNAGFELVSEALTLGKKILVKPLLGQFEQHCNVAALELLAAADAMMTLDPQTLSRWLKKANPQPIEYPQVADALVDWLQQGDWGNQEELSKQLWQQVTLPDSWR</sequence>
<dbReference type="Pfam" id="PF13528">
    <property type="entry name" value="Glyco_trans_1_3"/>
    <property type="match status" value="2"/>
</dbReference>
<dbReference type="Gene3D" id="3.40.50.2000">
    <property type="entry name" value="Glycogen Phosphorylase B"/>
    <property type="match status" value="1"/>
</dbReference>
<evidence type="ECO:0000313" key="1">
    <source>
        <dbReference type="EMBL" id="RLV60573.1"/>
    </source>
</evidence>
<evidence type="ECO:0000313" key="2">
    <source>
        <dbReference type="Proteomes" id="UP000281474"/>
    </source>
</evidence>
<dbReference type="Proteomes" id="UP000281474">
    <property type="component" value="Unassembled WGS sequence"/>
</dbReference>
<name>A0A3L8Q1H0_9GAMM</name>
<dbReference type="SUPFAM" id="SSF53756">
    <property type="entry name" value="UDP-Glycosyltransferase/glycogen phosphorylase"/>
    <property type="match status" value="1"/>
</dbReference>
<comment type="caution">
    <text evidence="1">The sequence shown here is derived from an EMBL/GenBank/DDBJ whole genome shotgun (WGS) entry which is preliminary data.</text>
</comment>
<dbReference type="InterPro" id="IPR005262">
    <property type="entry name" value="MJ1255-like"/>
</dbReference>
<protein>
    <submittedName>
        <fullName evidence="1">Glycosyltransferase</fullName>
    </submittedName>
</protein>
<accession>A0A3L8Q1H0</accession>
<dbReference type="EMBL" id="QZEI01000014">
    <property type="protein sequence ID" value="RLV60573.1"/>
    <property type="molecule type" value="Genomic_DNA"/>
</dbReference>
<keyword evidence="1" id="KW-0808">Transferase</keyword>
<dbReference type="NCBIfam" id="TIGR00661">
    <property type="entry name" value="MJ1255"/>
    <property type="match status" value="1"/>
</dbReference>
<dbReference type="OrthoDB" id="9793805at2"/>
<dbReference type="GO" id="GO:0016740">
    <property type="term" value="F:transferase activity"/>
    <property type="evidence" value="ECO:0007669"/>
    <property type="project" value="UniProtKB-KW"/>
</dbReference>